<dbReference type="CDD" id="cd04301">
    <property type="entry name" value="NAT_SF"/>
    <property type="match status" value="1"/>
</dbReference>
<keyword evidence="1 4" id="KW-0808">Transferase</keyword>
<dbReference type="Proteomes" id="UP000316196">
    <property type="component" value="Unassembled WGS sequence"/>
</dbReference>
<keyword evidence="5" id="KW-1185">Reference proteome</keyword>
<sequence length="345" mass="38360">MTHALDDVTPLEWRDATSDDLRTLTDLIEAVEYIDQREVTVSSAEIANILDHASERDDSHLLIGFGGDSAVAMTWLIGQDAEDGSSGPKQFRLLGEVHPGYRHQRIGESMIEWQIDRAREIAISCSDSDPDTDQDALEILSISEDRDERRKTLLTDNGFTPQRWFIDWHCRFDSVDPDSRTTPNHLEGISICPFLPWMADAVRTTHNTAFATEPGVRHIDPEQWLESLSVSTARPEWSWVAMTDDGSMVGYALSSVLDWGTDAAEGWTDRLGVLPDWRGRGIGRALLQASLGSFRRAGLVGGGLGVDFRKEPEGLGLYGSVGYQSRDTIVQFGLRETIAQASERL</sequence>
<evidence type="ECO:0000313" key="4">
    <source>
        <dbReference type="EMBL" id="TQL62425.1"/>
    </source>
</evidence>
<dbReference type="PROSITE" id="PS51186">
    <property type="entry name" value="GNAT"/>
    <property type="match status" value="1"/>
</dbReference>
<dbReference type="RefSeq" id="WP_142092277.1">
    <property type="nucleotide sequence ID" value="NZ_BAAAMD010000003.1"/>
</dbReference>
<dbReference type="PANTHER" id="PTHR43877:SF2">
    <property type="entry name" value="AMINOALKYLPHOSPHONATE N-ACETYLTRANSFERASE-RELATED"/>
    <property type="match status" value="1"/>
</dbReference>
<evidence type="ECO:0000259" key="3">
    <source>
        <dbReference type="PROSITE" id="PS51186"/>
    </source>
</evidence>
<dbReference type="SUPFAM" id="SSF55729">
    <property type="entry name" value="Acyl-CoA N-acyltransferases (Nat)"/>
    <property type="match status" value="1"/>
</dbReference>
<dbReference type="InterPro" id="IPR016181">
    <property type="entry name" value="Acyl_CoA_acyltransferase"/>
</dbReference>
<dbReference type="OrthoDB" id="9799092at2"/>
<proteinExistence type="predicted"/>
<dbReference type="InterPro" id="IPR050832">
    <property type="entry name" value="Bact_Acetyltransf"/>
</dbReference>
<evidence type="ECO:0000256" key="2">
    <source>
        <dbReference type="ARBA" id="ARBA00023315"/>
    </source>
</evidence>
<reference evidence="4 5" key="1">
    <citation type="submission" date="2019-06" db="EMBL/GenBank/DDBJ databases">
        <title>Sequencing the genomes of 1000 actinobacteria strains.</title>
        <authorList>
            <person name="Klenk H.-P."/>
        </authorList>
    </citation>
    <scope>NUCLEOTIDE SEQUENCE [LARGE SCALE GENOMIC DNA]</scope>
    <source>
        <strain evidence="4 5">DSM 8251</strain>
    </source>
</reference>
<protein>
    <submittedName>
        <fullName evidence="4">Acetyltransferase (GNAT) family protein</fullName>
    </submittedName>
</protein>
<gene>
    <name evidence="4" type="ORF">FB460_0200</name>
</gene>
<name>A0A542ZPY1_9ACTN</name>
<dbReference type="InterPro" id="IPR000182">
    <property type="entry name" value="GNAT_dom"/>
</dbReference>
<dbReference type="Gene3D" id="3.40.630.30">
    <property type="match status" value="1"/>
</dbReference>
<dbReference type="Pfam" id="PF13508">
    <property type="entry name" value="Acetyltransf_7"/>
    <property type="match status" value="1"/>
</dbReference>
<dbReference type="AlphaFoldDB" id="A0A542ZPY1"/>
<organism evidence="4 5">
    <name type="scientific">Propioniferax innocua</name>
    <dbReference type="NCBI Taxonomy" id="1753"/>
    <lineage>
        <taxon>Bacteria</taxon>
        <taxon>Bacillati</taxon>
        <taxon>Actinomycetota</taxon>
        <taxon>Actinomycetes</taxon>
        <taxon>Propionibacteriales</taxon>
        <taxon>Propionibacteriaceae</taxon>
        <taxon>Propioniferax</taxon>
    </lineage>
</organism>
<feature type="domain" description="N-acetyltransferase" evidence="3">
    <location>
        <begin position="189"/>
        <end position="345"/>
    </location>
</feature>
<comment type="caution">
    <text evidence="4">The sequence shown here is derived from an EMBL/GenBank/DDBJ whole genome shotgun (WGS) entry which is preliminary data.</text>
</comment>
<evidence type="ECO:0000313" key="5">
    <source>
        <dbReference type="Proteomes" id="UP000316196"/>
    </source>
</evidence>
<accession>A0A542ZPY1</accession>
<keyword evidence="2" id="KW-0012">Acyltransferase</keyword>
<dbReference type="PANTHER" id="PTHR43877">
    <property type="entry name" value="AMINOALKYLPHOSPHONATE N-ACETYLTRANSFERASE-RELATED-RELATED"/>
    <property type="match status" value="1"/>
</dbReference>
<evidence type="ECO:0000256" key="1">
    <source>
        <dbReference type="ARBA" id="ARBA00022679"/>
    </source>
</evidence>
<dbReference type="EMBL" id="VFOR01000001">
    <property type="protein sequence ID" value="TQL62425.1"/>
    <property type="molecule type" value="Genomic_DNA"/>
</dbReference>
<dbReference type="GO" id="GO:0016747">
    <property type="term" value="F:acyltransferase activity, transferring groups other than amino-acyl groups"/>
    <property type="evidence" value="ECO:0007669"/>
    <property type="project" value="InterPro"/>
</dbReference>